<name>A0ABD5M7U5_9EURY</name>
<dbReference type="InterPro" id="IPR036526">
    <property type="entry name" value="C-N_Hydrolase_sf"/>
</dbReference>
<dbReference type="PROSITE" id="PS50263">
    <property type="entry name" value="CN_HYDROLASE"/>
    <property type="match status" value="1"/>
</dbReference>
<reference evidence="2 3" key="1">
    <citation type="submission" date="2024-08" db="EMBL/GenBank/DDBJ databases">
        <title>Halobellus sp. MBLA0158 whole genome sequence.</title>
        <authorList>
            <person name="Hwang C.Y."/>
            <person name="Cho E.-S."/>
            <person name="Seo M.-J."/>
        </authorList>
    </citation>
    <scope>NUCLEOTIDE SEQUENCE [LARGE SCALE GENOMIC DNA]</scope>
    <source>
        <strain evidence="2 3">MBLA0158</strain>
    </source>
</reference>
<evidence type="ECO:0000313" key="2">
    <source>
        <dbReference type="EMBL" id="MFA1609471.1"/>
    </source>
</evidence>
<dbReference type="AlphaFoldDB" id="A0ABD5M7U5"/>
<evidence type="ECO:0000259" key="1">
    <source>
        <dbReference type="PROSITE" id="PS50263"/>
    </source>
</evidence>
<keyword evidence="3" id="KW-1185">Reference proteome</keyword>
<feature type="domain" description="CN hydrolase" evidence="1">
    <location>
        <begin position="3"/>
        <end position="240"/>
    </location>
</feature>
<dbReference type="EMBL" id="JBGNYA010000001">
    <property type="protein sequence ID" value="MFA1609471.1"/>
    <property type="molecule type" value="Genomic_DNA"/>
</dbReference>
<comment type="caution">
    <text evidence="2">The sequence shown here is derived from an EMBL/GenBank/DDBJ whole genome shotgun (WGS) entry which is preliminary data.</text>
</comment>
<dbReference type="PANTHER" id="PTHR23088:SF27">
    <property type="entry name" value="DEAMINATED GLUTATHIONE AMIDASE"/>
    <property type="match status" value="1"/>
</dbReference>
<dbReference type="Proteomes" id="UP001570511">
    <property type="component" value="Unassembled WGS sequence"/>
</dbReference>
<gene>
    <name evidence="2" type="ORF">OS889_00435</name>
</gene>
<dbReference type="RefSeq" id="WP_372386511.1">
    <property type="nucleotide sequence ID" value="NZ_JBGNYA010000001.1"/>
</dbReference>
<dbReference type="SUPFAM" id="SSF56317">
    <property type="entry name" value="Carbon-nitrogen hydrolase"/>
    <property type="match status" value="1"/>
</dbReference>
<evidence type="ECO:0000313" key="3">
    <source>
        <dbReference type="Proteomes" id="UP001570511"/>
    </source>
</evidence>
<dbReference type="PANTHER" id="PTHR23088">
    <property type="entry name" value="NITRILASE-RELATED"/>
    <property type="match status" value="1"/>
</dbReference>
<sequence>MPPTVAACQLDVSDLAVGANLDAVERRVRDLPDRVDVAIFPEYALTGFVADDRIRDVAVDRDGEPVDRIEALARESTTDLLVGFVERDGDALYNAAGYVAADGSRTVYRKRHLWDGEREVLEPGNDLMTVDSPVGEAGILTCYDLNFVGDSAALARPEVEALFVLGAWPAAHSENWTLLLRARALDGVRWTIGAGRTGRRKLADAREVAYAGRSLVASPDGGIRASLDRQETDLVVDLDPKALARQRDLVGVYDEEGGRGGESRASE</sequence>
<keyword evidence="2" id="KW-0378">Hydrolase</keyword>
<dbReference type="InterPro" id="IPR003010">
    <property type="entry name" value="C-N_Hydrolase"/>
</dbReference>
<dbReference type="Pfam" id="PF00795">
    <property type="entry name" value="CN_hydrolase"/>
    <property type="match status" value="1"/>
</dbReference>
<proteinExistence type="predicted"/>
<organism evidence="2 3">
    <name type="scientific">Halobellus rubicundus</name>
    <dbReference type="NCBI Taxonomy" id="2996466"/>
    <lineage>
        <taxon>Archaea</taxon>
        <taxon>Methanobacteriati</taxon>
        <taxon>Methanobacteriota</taxon>
        <taxon>Stenosarchaea group</taxon>
        <taxon>Halobacteria</taxon>
        <taxon>Halobacteriales</taxon>
        <taxon>Haloferacaceae</taxon>
        <taxon>Halobellus</taxon>
    </lineage>
</organism>
<dbReference type="GO" id="GO:0016787">
    <property type="term" value="F:hydrolase activity"/>
    <property type="evidence" value="ECO:0007669"/>
    <property type="project" value="UniProtKB-KW"/>
</dbReference>
<protein>
    <submittedName>
        <fullName evidence="2">Carbon-nitrogen hydrolase family protein</fullName>
    </submittedName>
</protein>
<dbReference type="Gene3D" id="3.60.110.10">
    <property type="entry name" value="Carbon-nitrogen hydrolase"/>
    <property type="match status" value="1"/>
</dbReference>
<dbReference type="CDD" id="cd07197">
    <property type="entry name" value="nitrilase"/>
    <property type="match status" value="1"/>
</dbReference>
<accession>A0ABD5M7U5</accession>